<name>A0A5E4ZHP0_9BURK</name>
<keyword evidence="2" id="KW-1185">Reference proteome</keyword>
<dbReference type="EMBL" id="CABPSQ010000001">
    <property type="protein sequence ID" value="VVE59840.1"/>
    <property type="molecule type" value="Genomic_DNA"/>
</dbReference>
<protein>
    <submittedName>
        <fullName evidence="1">Uncharacterized protein</fullName>
    </submittedName>
</protein>
<gene>
    <name evidence="1" type="ORF">PCA31118_00033</name>
</gene>
<accession>A0A5E4ZHP0</accession>
<reference evidence="1 2" key="1">
    <citation type="submission" date="2019-08" db="EMBL/GenBank/DDBJ databases">
        <authorList>
            <person name="Peeters C."/>
        </authorList>
    </citation>
    <scope>NUCLEOTIDE SEQUENCE [LARGE SCALE GENOMIC DNA]</scope>
    <source>
        <strain evidence="1 2">LMG 31118</strain>
    </source>
</reference>
<organism evidence="1 2">
    <name type="scientific">Pandoraea captiosa</name>
    <dbReference type="NCBI Taxonomy" id="2508302"/>
    <lineage>
        <taxon>Bacteria</taxon>
        <taxon>Pseudomonadati</taxon>
        <taxon>Pseudomonadota</taxon>
        <taxon>Betaproteobacteria</taxon>
        <taxon>Burkholderiales</taxon>
        <taxon>Burkholderiaceae</taxon>
        <taxon>Pandoraea</taxon>
    </lineage>
</organism>
<evidence type="ECO:0000313" key="1">
    <source>
        <dbReference type="EMBL" id="VVE59840.1"/>
    </source>
</evidence>
<sequence>MPLNKDQLERLERALQVPFGRVEVPLFLDAAKTCAG</sequence>
<dbReference type="Proteomes" id="UP000414136">
    <property type="component" value="Unassembled WGS sequence"/>
</dbReference>
<evidence type="ECO:0000313" key="2">
    <source>
        <dbReference type="Proteomes" id="UP000414136"/>
    </source>
</evidence>
<dbReference type="AlphaFoldDB" id="A0A5E4ZHP0"/>
<proteinExistence type="predicted"/>